<dbReference type="InterPro" id="IPR029787">
    <property type="entry name" value="Nucleotide_cyclase"/>
</dbReference>
<dbReference type="CDD" id="cd01949">
    <property type="entry name" value="GGDEF"/>
    <property type="match status" value="1"/>
</dbReference>
<dbReference type="NCBIfam" id="TIGR00254">
    <property type="entry name" value="GGDEF"/>
    <property type="match status" value="1"/>
</dbReference>
<organism evidence="4 5">
    <name type="scientific">Novosphingobium pentaromativorans US6-1</name>
    <dbReference type="NCBI Taxonomy" id="1088721"/>
    <lineage>
        <taxon>Bacteria</taxon>
        <taxon>Pseudomonadati</taxon>
        <taxon>Pseudomonadota</taxon>
        <taxon>Alphaproteobacteria</taxon>
        <taxon>Sphingomonadales</taxon>
        <taxon>Sphingomonadaceae</taxon>
        <taxon>Novosphingobium</taxon>
    </lineage>
</organism>
<dbReference type="PROSITE" id="PS50113">
    <property type="entry name" value="PAC"/>
    <property type="match status" value="1"/>
</dbReference>
<dbReference type="PROSITE" id="PS50887">
    <property type="entry name" value="GGDEF"/>
    <property type="match status" value="1"/>
</dbReference>
<feature type="domain" description="GGDEF" evidence="3">
    <location>
        <begin position="179"/>
        <end position="319"/>
    </location>
</feature>
<accession>G6EGZ7</accession>
<dbReference type="InterPro" id="IPR052155">
    <property type="entry name" value="Biofilm_reg_signaling"/>
</dbReference>
<gene>
    <name evidence="4" type="ORF">NSU_3618</name>
</gene>
<dbReference type="EMBL" id="AGFM01000058">
    <property type="protein sequence ID" value="EHJ59286.1"/>
    <property type="molecule type" value="Genomic_DNA"/>
</dbReference>
<dbReference type="Pfam" id="PF00990">
    <property type="entry name" value="GGDEF"/>
    <property type="match status" value="1"/>
</dbReference>
<sequence length="319" mass="34957">MIHFHADAAIKDSTKAINDDRPDSLRLYEQAASLVPMGAWSCNLPSDELAWTGGVFDLFGLSPQDDIDRRLVLEMYDEESRELLEHKRSRAIETCSDFTLDARIVRPDGFERWIRITAATRAPNGRAEALYGMKQDVTEDRERWERLRLQAECDALTGVANRGRFQDFLDRGPLATGHRVGALLLFDLDGFKKINDWWGHAAGDACLAAFAERLRRAFPHASLISRIGGDEFAVLLPPAGPGSVSEAELRTVIGHLLLPVAWNGDLLPLGVSVGLAHAPVGSARETSAEIGFDPQALFLAADKALYEAKGDPALALVCA</sequence>
<keyword evidence="5" id="KW-1185">Reference proteome</keyword>
<dbReference type="AlphaFoldDB" id="G6EGZ7"/>
<dbReference type="SUPFAM" id="SSF55785">
    <property type="entry name" value="PYP-like sensor domain (PAS domain)"/>
    <property type="match status" value="1"/>
</dbReference>
<evidence type="ECO:0000259" key="1">
    <source>
        <dbReference type="PROSITE" id="PS50112"/>
    </source>
</evidence>
<name>G6EGZ7_9SPHN</name>
<evidence type="ECO:0000313" key="4">
    <source>
        <dbReference type="EMBL" id="EHJ59286.1"/>
    </source>
</evidence>
<dbReference type="InterPro" id="IPR000700">
    <property type="entry name" value="PAS-assoc_C"/>
</dbReference>
<dbReference type="SUPFAM" id="SSF55073">
    <property type="entry name" value="Nucleotide cyclase"/>
    <property type="match status" value="1"/>
</dbReference>
<feature type="domain" description="PAC" evidence="2">
    <location>
        <begin position="98"/>
        <end position="149"/>
    </location>
</feature>
<dbReference type="PANTHER" id="PTHR44757:SF2">
    <property type="entry name" value="BIOFILM ARCHITECTURE MAINTENANCE PROTEIN MBAA"/>
    <property type="match status" value="1"/>
</dbReference>
<dbReference type="PANTHER" id="PTHR44757">
    <property type="entry name" value="DIGUANYLATE CYCLASE DGCP"/>
    <property type="match status" value="1"/>
</dbReference>
<dbReference type="Proteomes" id="UP000004030">
    <property type="component" value="Unassembled WGS sequence"/>
</dbReference>
<dbReference type="eggNOG" id="COG2199">
    <property type="taxonomic scope" value="Bacteria"/>
</dbReference>
<dbReference type="InterPro" id="IPR035965">
    <property type="entry name" value="PAS-like_dom_sf"/>
</dbReference>
<dbReference type="InterPro" id="IPR013655">
    <property type="entry name" value="PAS_fold_3"/>
</dbReference>
<evidence type="ECO:0008006" key="6">
    <source>
        <dbReference type="Google" id="ProtNLM"/>
    </source>
</evidence>
<dbReference type="RefSeq" id="WP_007014526.1">
    <property type="nucleotide sequence ID" value="NZ_AGFM01000058.1"/>
</dbReference>
<dbReference type="InterPro" id="IPR000014">
    <property type="entry name" value="PAS"/>
</dbReference>
<evidence type="ECO:0000259" key="3">
    <source>
        <dbReference type="PROSITE" id="PS50887"/>
    </source>
</evidence>
<evidence type="ECO:0000259" key="2">
    <source>
        <dbReference type="PROSITE" id="PS50113"/>
    </source>
</evidence>
<dbReference type="KEGG" id="npn:JI59_20925"/>
<dbReference type="CDD" id="cd00130">
    <property type="entry name" value="PAS"/>
    <property type="match status" value="1"/>
</dbReference>
<reference evidence="4 5" key="1">
    <citation type="journal article" date="2012" name="J. Bacteriol.">
        <title>Genome sequence of benzo(a)pyrene-degrading bacterium Novosphingobium pentaromativorans US6-1.</title>
        <authorList>
            <person name="Luo Y.R."/>
            <person name="Kang S.G."/>
            <person name="Kim S.J."/>
            <person name="Kim M.R."/>
            <person name="Li N."/>
            <person name="Lee J.H."/>
            <person name="Kwon K.K."/>
        </authorList>
    </citation>
    <scope>NUCLEOTIDE SEQUENCE [LARGE SCALE GENOMIC DNA]</scope>
    <source>
        <strain evidence="4 5">US6-1</strain>
    </source>
</reference>
<dbReference type="Pfam" id="PF08447">
    <property type="entry name" value="PAS_3"/>
    <property type="match status" value="1"/>
</dbReference>
<dbReference type="PROSITE" id="PS50112">
    <property type="entry name" value="PAS"/>
    <property type="match status" value="1"/>
</dbReference>
<dbReference type="PATRIC" id="fig|1088721.3.peg.3568"/>
<dbReference type="Gene3D" id="3.30.450.20">
    <property type="entry name" value="PAS domain"/>
    <property type="match status" value="1"/>
</dbReference>
<dbReference type="Gene3D" id="3.30.70.270">
    <property type="match status" value="1"/>
</dbReference>
<protein>
    <recommendedName>
        <fullName evidence="6">Diguanylate cyclase</fullName>
    </recommendedName>
</protein>
<dbReference type="SMART" id="SM00267">
    <property type="entry name" value="GGDEF"/>
    <property type="match status" value="1"/>
</dbReference>
<dbReference type="InterPro" id="IPR000160">
    <property type="entry name" value="GGDEF_dom"/>
</dbReference>
<proteinExistence type="predicted"/>
<dbReference type="Gene3D" id="2.10.70.100">
    <property type="match status" value="1"/>
</dbReference>
<dbReference type="OrthoDB" id="315417at2"/>
<dbReference type="InterPro" id="IPR043128">
    <property type="entry name" value="Rev_trsase/Diguanyl_cyclase"/>
</dbReference>
<feature type="domain" description="PAS" evidence="1">
    <location>
        <begin position="51"/>
        <end position="95"/>
    </location>
</feature>
<comment type="caution">
    <text evidence="4">The sequence shown here is derived from an EMBL/GenBank/DDBJ whole genome shotgun (WGS) entry which is preliminary data.</text>
</comment>
<evidence type="ECO:0000313" key="5">
    <source>
        <dbReference type="Proteomes" id="UP000004030"/>
    </source>
</evidence>